<dbReference type="InterPro" id="IPR049452">
    <property type="entry name" value="Anoctamin_TM"/>
</dbReference>
<comment type="caution">
    <text evidence="6">The sequence shown here is derived from an EMBL/GenBank/DDBJ whole genome shotgun (WGS) entry which is preliminary data.</text>
</comment>
<sequence length="282" mass="32638">MNVHGEEEEQTAFEICVVVPRRNVKEEEDETCDCVEFLVEELRNVGFIVEEVLGLTDEFIKVSFISLTGVRYDGKFEHGDSLRTANEFPMPFMNLAIACSSNVPYLCCLLNEELAAPLETLGRAAAQLQMKKPTYIGMDLQFEWEEVEAFVRQPDGSLFSWFERFQCYQHLLHGIVNKSKVDLILTLDGKGLLWQVGESLMKMLESEGIVKQVFLLHDEIKRKKLLKSWVLNWRNFTNQPIDDMYSYFGLKIAIYFAFLRMYTRWTIFPAAFGLVVHLVDFG</sequence>
<keyword evidence="3" id="KW-1133">Transmembrane helix</keyword>
<dbReference type="EMBL" id="CAWUPB010001197">
    <property type="protein sequence ID" value="CAK7356812.1"/>
    <property type="molecule type" value="Genomic_DNA"/>
</dbReference>
<organism evidence="6 7">
    <name type="scientific">Dovyalis caffra</name>
    <dbReference type="NCBI Taxonomy" id="77055"/>
    <lineage>
        <taxon>Eukaryota</taxon>
        <taxon>Viridiplantae</taxon>
        <taxon>Streptophyta</taxon>
        <taxon>Embryophyta</taxon>
        <taxon>Tracheophyta</taxon>
        <taxon>Spermatophyta</taxon>
        <taxon>Magnoliopsida</taxon>
        <taxon>eudicotyledons</taxon>
        <taxon>Gunneridae</taxon>
        <taxon>Pentapetalae</taxon>
        <taxon>rosids</taxon>
        <taxon>fabids</taxon>
        <taxon>Malpighiales</taxon>
        <taxon>Salicaceae</taxon>
        <taxon>Flacourtieae</taxon>
        <taxon>Dovyalis</taxon>
    </lineage>
</organism>
<dbReference type="PANTHER" id="PTHR12308:SF73">
    <property type="entry name" value="ANOCTAMIN"/>
    <property type="match status" value="1"/>
</dbReference>
<evidence type="ECO:0000256" key="3">
    <source>
        <dbReference type="ARBA" id="ARBA00022989"/>
    </source>
</evidence>
<dbReference type="AlphaFoldDB" id="A0AAV1SS04"/>
<dbReference type="Proteomes" id="UP001314170">
    <property type="component" value="Unassembled WGS sequence"/>
</dbReference>
<dbReference type="Pfam" id="PF04547">
    <property type="entry name" value="Anoctamin"/>
    <property type="match status" value="1"/>
</dbReference>
<name>A0AAV1SS04_9ROSI</name>
<comment type="subcellular location">
    <subcellularLocation>
        <location evidence="1">Membrane</location>
        <topology evidence="1">Multi-pass membrane protein</topology>
    </subcellularLocation>
</comment>
<evidence type="ECO:0000256" key="2">
    <source>
        <dbReference type="ARBA" id="ARBA00022692"/>
    </source>
</evidence>
<keyword evidence="7" id="KW-1185">Reference proteome</keyword>
<dbReference type="PANTHER" id="PTHR12308">
    <property type="entry name" value="ANOCTAMIN"/>
    <property type="match status" value="1"/>
</dbReference>
<accession>A0AAV1SS04</accession>
<dbReference type="GO" id="GO:0005254">
    <property type="term" value="F:chloride channel activity"/>
    <property type="evidence" value="ECO:0007669"/>
    <property type="project" value="TreeGrafter"/>
</dbReference>
<keyword evidence="4" id="KW-0472">Membrane</keyword>
<feature type="domain" description="Anoctamin transmembrane" evidence="5">
    <location>
        <begin position="245"/>
        <end position="278"/>
    </location>
</feature>
<dbReference type="InterPro" id="IPR007632">
    <property type="entry name" value="Anoctamin"/>
</dbReference>
<evidence type="ECO:0000259" key="5">
    <source>
        <dbReference type="Pfam" id="PF04547"/>
    </source>
</evidence>
<evidence type="ECO:0000313" key="6">
    <source>
        <dbReference type="EMBL" id="CAK7356812.1"/>
    </source>
</evidence>
<gene>
    <name evidence="6" type="ORF">DCAF_LOCUS27093</name>
</gene>
<dbReference type="GO" id="GO:0016020">
    <property type="term" value="C:membrane"/>
    <property type="evidence" value="ECO:0007669"/>
    <property type="project" value="UniProtKB-SubCell"/>
</dbReference>
<evidence type="ECO:0000313" key="7">
    <source>
        <dbReference type="Proteomes" id="UP001314170"/>
    </source>
</evidence>
<proteinExistence type="predicted"/>
<evidence type="ECO:0000256" key="4">
    <source>
        <dbReference type="ARBA" id="ARBA00023136"/>
    </source>
</evidence>
<reference evidence="6 7" key="1">
    <citation type="submission" date="2024-01" db="EMBL/GenBank/DDBJ databases">
        <authorList>
            <person name="Waweru B."/>
        </authorList>
    </citation>
    <scope>NUCLEOTIDE SEQUENCE [LARGE SCALE GENOMIC DNA]</scope>
</reference>
<keyword evidence="2" id="KW-0812">Transmembrane</keyword>
<protein>
    <recommendedName>
        <fullName evidence="5">Anoctamin transmembrane domain-containing protein</fullName>
    </recommendedName>
</protein>
<evidence type="ECO:0000256" key="1">
    <source>
        <dbReference type="ARBA" id="ARBA00004141"/>
    </source>
</evidence>